<organism evidence="2">
    <name type="scientific">Phaeomonas parva</name>
    <dbReference type="NCBI Taxonomy" id="124430"/>
    <lineage>
        <taxon>Eukaryota</taxon>
        <taxon>Sar</taxon>
        <taxon>Stramenopiles</taxon>
        <taxon>Ochrophyta</taxon>
        <taxon>Pinguiophyceae</taxon>
        <taxon>Pinguiochrysidales</taxon>
        <taxon>Pinguiochrysidaceae</taxon>
        <taxon>Phaeomonas</taxon>
    </lineage>
</organism>
<dbReference type="InterPro" id="IPR029062">
    <property type="entry name" value="Class_I_gatase-like"/>
</dbReference>
<dbReference type="Gene3D" id="3.40.50.880">
    <property type="match status" value="1"/>
</dbReference>
<dbReference type="InterPro" id="IPR050325">
    <property type="entry name" value="Prot/Nucl_acid_deglycase"/>
</dbReference>
<dbReference type="AlphaFoldDB" id="A0A7S1UA17"/>
<feature type="domain" description="DJ-1/PfpI" evidence="1">
    <location>
        <begin position="9"/>
        <end position="134"/>
    </location>
</feature>
<evidence type="ECO:0000313" key="2">
    <source>
        <dbReference type="EMBL" id="CAD9261298.1"/>
    </source>
</evidence>
<dbReference type="SUPFAM" id="SSF52317">
    <property type="entry name" value="Class I glutamine amidotransferase-like"/>
    <property type="match status" value="1"/>
</dbReference>
<dbReference type="PANTHER" id="PTHR48094">
    <property type="entry name" value="PROTEIN/NUCLEIC ACID DEGLYCASE DJ-1-RELATED"/>
    <property type="match status" value="1"/>
</dbReference>
<name>A0A7S1UA17_9STRA</name>
<protein>
    <recommendedName>
        <fullName evidence="1">DJ-1/PfpI domain-containing protein</fullName>
    </recommendedName>
</protein>
<reference evidence="2" key="1">
    <citation type="submission" date="2021-01" db="EMBL/GenBank/DDBJ databases">
        <authorList>
            <person name="Corre E."/>
            <person name="Pelletier E."/>
            <person name="Niang G."/>
            <person name="Scheremetjew M."/>
            <person name="Finn R."/>
            <person name="Kale V."/>
            <person name="Holt S."/>
            <person name="Cochrane G."/>
            <person name="Meng A."/>
            <person name="Brown T."/>
            <person name="Cohen L."/>
        </authorList>
    </citation>
    <scope>NUCLEOTIDE SEQUENCE</scope>
    <source>
        <strain evidence="2">CCMP2877</strain>
    </source>
</reference>
<evidence type="ECO:0000259" key="1">
    <source>
        <dbReference type="Pfam" id="PF01965"/>
    </source>
</evidence>
<accession>A0A7S1UA17</accession>
<dbReference type="EMBL" id="HBGJ01031084">
    <property type="protein sequence ID" value="CAD9261298.1"/>
    <property type="molecule type" value="Transcribed_RNA"/>
</dbReference>
<sequence length="139" mass="14257">MPRAEEGDLVCTMSRNLKVVADAAIGSCAGDAWDLIALPGGMPGAKHLKESAALQALLASQRDSDRLFAAVCAAPAVALAGNGLLEGRRATCYPAPALREALPQASDDLVVKDGNVITSQGPGTSLLFALRCVEVQSQA</sequence>
<dbReference type="GO" id="GO:1903189">
    <property type="term" value="P:glyoxal metabolic process"/>
    <property type="evidence" value="ECO:0007669"/>
    <property type="project" value="TreeGrafter"/>
</dbReference>
<dbReference type="GO" id="GO:0005737">
    <property type="term" value="C:cytoplasm"/>
    <property type="evidence" value="ECO:0007669"/>
    <property type="project" value="TreeGrafter"/>
</dbReference>
<dbReference type="InterPro" id="IPR002818">
    <property type="entry name" value="DJ-1/PfpI"/>
</dbReference>
<dbReference type="PANTHER" id="PTHR48094:SF12">
    <property type="entry name" value="PARKINSON DISEASE PROTEIN 7 HOMOLOG"/>
    <property type="match status" value="1"/>
</dbReference>
<proteinExistence type="predicted"/>
<gene>
    <name evidence="2" type="ORF">PPAR1163_LOCUS19678</name>
</gene>
<dbReference type="Pfam" id="PF01965">
    <property type="entry name" value="DJ-1_PfpI"/>
    <property type="match status" value="1"/>
</dbReference>